<dbReference type="SMART" id="SM00105">
    <property type="entry name" value="ArfGap"/>
    <property type="match status" value="1"/>
</dbReference>
<keyword evidence="2" id="KW-0479">Metal-binding</keyword>
<proteinExistence type="predicted"/>
<dbReference type="AlphaFoldDB" id="A0AAD7XRS9"/>
<dbReference type="GO" id="GO:0005096">
    <property type="term" value="F:GTPase activator activity"/>
    <property type="evidence" value="ECO:0007669"/>
    <property type="project" value="UniProtKB-KW"/>
</dbReference>
<evidence type="ECO:0000256" key="5">
    <source>
        <dbReference type="PROSITE-ProRule" id="PRU00288"/>
    </source>
</evidence>
<reference evidence="8" key="1">
    <citation type="submission" date="2023-01" db="EMBL/GenBank/DDBJ databases">
        <title>Metagenome sequencing of chrysophaentin producing Chrysophaeum taylorii.</title>
        <authorList>
            <person name="Davison J."/>
            <person name="Bewley C."/>
        </authorList>
    </citation>
    <scope>NUCLEOTIDE SEQUENCE</scope>
    <source>
        <strain evidence="8">NIES-1699</strain>
    </source>
</reference>
<dbReference type="GO" id="GO:0030100">
    <property type="term" value="P:regulation of endocytosis"/>
    <property type="evidence" value="ECO:0007669"/>
    <property type="project" value="TreeGrafter"/>
</dbReference>
<dbReference type="PANTHER" id="PTHR46395">
    <property type="entry name" value="ADP-RIBOSYLATION FACTOR GTPASE-ACTIVATING PROTEIN 1"/>
    <property type="match status" value="1"/>
</dbReference>
<feature type="region of interest" description="Disordered" evidence="6">
    <location>
        <begin position="142"/>
        <end position="167"/>
    </location>
</feature>
<evidence type="ECO:0000256" key="4">
    <source>
        <dbReference type="ARBA" id="ARBA00022833"/>
    </source>
</evidence>
<dbReference type="PANTHER" id="PTHR46395:SF1">
    <property type="entry name" value="ADP-RIBOSYLATION FACTOR GTPASE-ACTIVATING PROTEIN 1"/>
    <property type="match status" value="1"/>
</dbReference>
<dbReference type="CDD" id="cd08830">
    <property type="entry name" value="ArfGap_ArfGap1"/>
    <property type="match status" value="1"/>
</dbReference>
<sequence length="381" mass="40125">MDGGDQLHVRSMPGNNVCADCGQRNPQWCSVSYGSMICLECSGAHRGLGVHLSFVRSATMDAWTPKQVEMMKHGGNQQLNAWWPKYGISATAGISAKYGSPAAQLYRERLVAKVEGKPLPAELPKARTGHVSTVYDGGTRDSMSAGGFGATSKGVEPLKGESEEDYVTRQRRLQAEARERMRNKFGSGGLGGVGSDASYNAQTGSYGNQSAGLDSLRRFGSSLGSLSDAETVSAAKERVKDAWGGVVNKVSSLREDGSGLNGAVASGWGTLRGIGASIGQRVGDVASRLSSPEEDGLSTMLEERRGSLGSGKRMEGIGSSKPAGIDDLLAENRRQPTAMPRATSDPPAAPSPPPMSRVSSAPKKSPPPKEPEKDFFESFGV</sequence>
<dbReference type="InterPro" id="IPR001164">
    <property type="entry name" value="ArfGAP_dom"/>
</dbReference>
<dbReference type="SUPFAM" id="SSF57863">
    <property type="entry name" value="ArfGap/RecO-like zinc finger"/>
    <property type="match status" value="1"/>
</dbReference>
<keyword evidence="3 5" id="KW-0863">Zinc-finger</keyword>
<accession>A0AAD7XRS9</accession>
<dbReference type="PROSITE" id="PS50115">
    <property type="entry name" value="ARFGAP"/>
    <property type="match status" value="1"/>
</dbReference>
<dbReference type="Proteomes" id="UP001230188">
    <property type="component" value="Unassembled WGS sequence"/>
</dbReference>
<feature type="compositionally biased region" description="Basic and acidic residues" evidence="6">
    <location>
        <begin position="367"/>
        <end position="381"/>
    </location>
</feature>
<name>A0AAD7XRS9_9STRA</name>
<dbReference type="Pfam" id="PF01412">
    <property type="entry name" value="ArfGap"/>
    <property type="match status" value="1"/>
</dbReference>
<feature type="domain" description="Arf-GAP" evidence="7">
    <location>
        <begin position="9"/>
        <end position="119"/>
    </location>
</feature>
<dbReference type="EMBL" id="JAQMWT010000185">
    <property type="protein sequence ID" value="KAJ8608083.1"/>
    <property type="molecule type" value="Genomic_DNA"/>
</dbReference>
<keyword evidence="1" id="KW-0343">GTPase activation</keyword>
<organism evidence="8 9">
    <name type="scientific">Chrysophaeum taylorii</name>
    <dbReference type="NCBI Taxonomy" id="2483200"/>
    <lineage>
        <taxon>Eukaryota</taxon>
        <taxon>Sar</taxon>
        <taxon>Stramenopiles</taxon>
        <taxon>Ochrophyta</taxon>
        <taxon>Pelagophyceae</taxon>
        <taxon>Pelagomonadales</taxon>
        <taxon>Pelagomonadaceae</taxon>
        <taxon>Chrysophaeum</taxon>
    </lineage>
</organism>
<gene>
    <name evidence="8" type="ORF">CTAYLR_009631</name>
</gene>
<dbReference type="GO" id="GO:0032012">
    <property type="term" value="P:regulation of ARF protein signal transduction"/>
    <property type="evidence" value="ECO:0007669"/>
    <property type="project" value="TreeGrafter"/>
</dbReference>
<dbReference type="InterPro" id="IPR037278">
    <property type="entry name" value="ARFGAP/RecO"/>
</dbReference>
<dbReference type="Gene3D" id="1.10.220.150">
    <property type="entry name" value="Arf GTPase activating protein"/>
    <property type="match status" value="1"/>
</dbReference>
<evidence type="ECO:0000259" key="7">
    <source>
        <dbReference type="PROSITE" id="PS50115"/>
    </source>
</evidence>
<dbReference type="GO" id="GO:0008270">
    <property type="term" value="F:zinc ion binding"/>
    <property type="evidence" value="ECO:0007669"/>
    <property type="project" value="UniProtKB-KW"/>
</dbReference>
<feature type="region of interest" description="Disordered" evidence="6">
    <location>
        <begin position="285"/>
        <end position="381"/>
    </location>
</feature>
<evidence type="ECO:0000256" key="3">
    <source>
        <dbReference type="ARBA" id="ARBA00022771"/>
    </source>
</evidence>
<protein>
    <recommendedName>
        <fullName evidence="7">Arf-GAP domain-containing protein</fullName>
    </recommendedName>
</protein>
<dbReference type="PRINTS" id="PR00405">
    <property type="entry name" value="REVINTRACTNG"/>
</dbReference>
<evidence type="ECO:0000313" key="8">
    <source>
        <dbReference type="EMBL" id="KAJ8608083.1"/>
    </source>
</evidence>
<keyword evidence="9" id="KW-1185">Reference proteome</keyword>
<keyword evidence="4" id="KW-0862">Zinc</keyword>
<dbReference type="GO" id="GO:0000139">
    <property type="term" value="C:Golgi membrane"/>
    <property type="evidence" value="ECO:0007669"/>
    <property type="project" value="TreeGrafter"/>
</dbReference>
<evidence type="ECO:0000256" key="1">
    <source>
        <dbReference type="ARBA" id="ARBA00022468"/>
    </source>
</evidence>
<dbReference type="InterPro" id="IPR038508">
    <property type="entry name" value="ArfGAP_dom_sf"/>
</dbReference>
<evidence type="ECO:0000313" key="9">
    <source>
        <dbReference type="Proteomes" id="UP001230188"/>
    </source>
</evidence>
<evidence type="ECO:0000256" key="6">
    <source>
        <dbReference type="SAM" id="MobiDB-lite"/>
    </source>
</evidence>
<comment type="caution">
    <text evidence="8">The sequence shown here is derived from an EMBL/GenBank/DDBJ whole genome shotgun (WGS) entry which is preliminary data.</text>
</comment>
<evidence type="ECO:0000256" key="2">
    <source>
        <dbReference type="ARBA" id="ARBA00022723"/>
    </source>
</evidence>